<dbReference type="AlphaFoldDB" id="G4CK26"/>
<feature type="compositionally biased region" description="Basic residues" evidence="1">
    <location>
        <begin position="163"/>
        <end position="175"/>
    </location>
</feature>
<gene>
    <name evidence="2" type="ORF">HMPREF9371_1966</name>
</gene>
<keyword evidence="3" id="KW-1185">Reference proteome</keyword>
<accession>G4CK26</accession>
<reference evidence="2 3" key="1">
    <citation type="submission" date="2011-05" db="EMBL/GenBank/DDBJ databases">
        <authorList>
            <person name="Muzny D."/>
            <person name="Qin X."/>
            <person name="Deng J."/>
            <person name="Jiang H."/>
            <person name="Liu Y."/>
            <person name="Qu J."/>
            <person name="Song X.-Z."/>
            <person name="Zhang L."/>
            <person name="Thornton R."/>
            <person name="Coyle M."/>
            <person name="Francisco L."/>
            <person name="Jackson L."/>
            <person name="Javaid M."/>
            <person name="Korchina V."/>
            <person name="Kovar C."/>
            <person name="Mata R."/>
            <person name="Mathew T."/>
            <person name="Ngo R."/>
            <person name="Nguyen L."/>
            <person name="Nguyen N."/>
            <person name="Okwuonu G."/>
            <person name="Ongeri F."/>
            <person name="Pham C."/>
            <person name="Simmons D."/>
            <person name="Wilczek-Boney K."/>
            <person name="Hale W."/>
            <person name="Jakkamsetti A."/>
            <person name="Pham P."/>
            <person name="Ruth R."/>
            <person name="San Lucas F."/>
            <person name="Warren J."/>
            <person name="Zhang J."/>
            <person name="Zhao Z."/>
            <person name="Zhou C."/>
            <person name="Zhu D."/>
            <person name="Lee S."/>
            <person name="Bess C."/>
            <person name="Blankenburg K."/>
            <person name="Forbes L."/>
            <person name="Fu Q."/>
            <person name="Gubbala S."/>
            <person name="Hirani K."/>
            <person name="Jayaseelan J.C."/>
            <person name="Lara F."/>
            <person name="Munidasa M."/>
            <person name="Palculict T."/>
            <person name="Patil S."/>
            <person name="Pu L.-L."/>
            <person name="Saada N."/>
            <person name="Tang L."/>
            <person name="Weissenberger G."/>
            <person name="Zhu Y."/>
            <person name="Hemphill L."/>
            <person name="Shang Y."/>
            <person name="Youmans B."/>
            <person name="Ayvaz T."/>
            <person name="Ross M."/>
            <person name="Santibanez J."/>
            <person name="Aqrawi P."/>
            <person name="Gross S."/>
            <person name="Joshi V."/>
            <person name="Fowler G."/>
            <person name="Nazareth L."/>
            <person name="Reid J."/>
            <person name="Worley K."/>
            <person name="Petrosino J."/>
            <person name="Highlander S."/>
            <person name="Gibbs R."/>
        </authorList>
    </citation>
    <scope>NUCLEOTIDE SEQUENCE [LARGE SCALE GENOMIC DNA]</scope>
    <source>
        <strain evidence="2 3">871</strain>
    </source>
</reference>
<organism evidence="2 3">
    <name type="scientific">Neisseria shayeganii 871</name>
    <dbReference type="NCBI Taxonomy" id="1032488"/>
    <lineage>
        <taxon>Bacteria</taxon>
        <taxon>Pseudomonadati</taxon>
        <taxon>Pseudomonadota</taxon>
        <taxon>Betaproteobacteria</taxon>
        <taxon>Neisseriales</taxon>
        <taxon>Neisseriaceae</taxon>
        <taxon>Neisseria</taxon>
    </lineage>
</organism>
<evidence type="ECO:0000313" key="3">
    <source>
        <dbReference type="Proteomes" id="UP000003019"/>
    </source>
</evidence>
<dbReference type="HOGENOM" id="CLU_1530936_0_0_4"/>
<name>G4CK26_9NEIS</name>
<feature type="compositionally biased region" description="Basic and acidic residues" evidence="1">
    <location>
        <begin position="148"/>
        <end position="162"/>
    </location>
</feature>
<evidence type="ECO:0000256" key="1">
    <source>
        <dbReference type="SAM" id="MobiDB-lite"/>
    </source>
</evidence>
<comment type="caution">
    <text evidence="2">The sequence shown here is derived from an EMBL/GenBank/DDBJ whole genome shotgun (WGS) entry which is preliminary data.</text>
</comment>
<sequence length="175" mass="19376">MADGMKLFKQGRQAVVRAGPGGRRYWVEIGHLTAFEVEFAARLRHGRFRTALEQTNLLADEIGQHQQQADAAENGPTQGIQQVVRQALAETRGKQQHAEHGQQQGEAEVKPLPEHTADFLHLRARIVAEKGQHFAQRPAENGPANTADSKRNQHHGSGDGKGRIARGIHRKLLTK</sequence>
<proteinExistence type="predicted"/>
<feature type="region of interest" description="Disordered" evidence="1">
    <location>
        <begin position="134"/>
        <end position="175"/>
    </location>
</feature>
<dbReference type="EMBL" id="AGAY01000069">
    <property type="protein sequence ID" value="EGY51753.1"/>
    <property type="molecule type" value="Genomic_DNA"/>
</dbReference>
<evidence type="ECO:0000313" key="2">
    <source>
        <dbReference type="EMBL" id="EGY51753.1"/>
    </source>
</evidence>
<dbReference type="Proteomes" id="UP000003019">
    <property type="component" value="Unassembled WGS sequence"/>
</dbReference>
<feature type="region of interest" description="Disordered" evidence="1">
    <location>
        <begin position="88"/>
        <end position="110"/>
    </location>
</feature>
<protein>
    <submittedName>
        <fullName evidence="2">Uncharacterized protein</fullName>
    </submittedName>
</protein>
<feature type="compositionally biased region" description="Basic and acidic residues" evidence="1">
    <location>
        <begin position="91"/>
        <end position="100"/>
    </location>
</feature>